<name>A0AAV7D076_ENGPU</name>
<evidence type="ECO:0000313" key="1">
    <source>
        <dbReference type="EMBL" id="KAG8590226.1"/>
    </source>
</evidence>
<dbReference type="AlphaFoldDB" id="A0AAV7D076"/>
<proteinExistence type="predicted"/>
<evidence type="ECO:0000313" key="2">
    <source>
        <dbReference type="Proteomes" id="UP000824782"/>
    </source>
</evidence>
<keyword evidence="2" id="KW-1185">Reference proteome</keyword>
<gene>
    <name evidence="1" type="ORF">GDO81_006684</name>
</gene>
<reference evidence="1" key="1">
    <citation type="thesis" date="2020" institute="ProQuest LLC" country="789 East Eisenhower Parkway, Ann Arbor, MI, USA">
        <title>Comparative Genomics and Chromosome Evolution.</title>
        <authorList>
            <person name="Mudd A.B."/>
        </authorList>
    </citation>
    <scope>NUCLEOTIDE SEQUENCE</scope>
    <source>
        <strain evidence="1">237g6f4</strain>
        <tissue evidence="1">Blood</tissue>
    </source>
</reference>
<dbReference type="Proteomes" id="UP000824782">
    <property type="component" value="Unassembled WGS sequence"/>
</dbReference>
<accession>A0AAV7D076</accession>
<comment type="caution">
    <text evidence="1">The sequence shown here is derived from an EMBL/GenBank/DDBJ whole genome shotgun (WGS) entry which is preliminary data.</text>
</comment>
<dbReference type="EMBL" id="WNYA01000002">
    <property type="protein sequence ID" value="KAG8590226.1"/>
    <property type="molecule type" value="Genomic_DNA"/>
</dbReference>
<organism evidence="1 2">
    <name type="scientific">Engystomops pustulosus</name>
    <name type="common">Tungara frog</name>
    <name type="synonym">Physalaemus pustulosus</name>
    <dbReference type="NCBI Taxonomy" id="76066"/>
    <lineage>
        <taxon>Eukaryota</taxon>
        <taxon>Metazoa</taxon>
        <taxon>Chordata</taxon>
        <taxon>Craniata</taxon>
        <taxon>Vertebrata</taxon>
        <taxon>Euteleostomi</taxon>
        <taxon>Amphibia</taxon>
        <taxon>Batrachia</taxon>
        <taxon>Anura</taxon>
        <taxon>Neobatrachia</taxon>
        <taxon>Hyloidea</taxon>
        <taxon>Leptodactylidae</taxon>
        <taxon>Leiuperinae</taxon>
        <taxon>Engystomops</taxon>
    </lineage>
</organism>
<sequence>MNKTCMSSVLSAIQPAAAGRGEPKLSGTLTAPFSCNLSGHHFSKWVLLAVSHTHANIRCEETLVLSGRICFVADDCTPDGAPNLVAGGAA</sequence>
<protein>
    <submittedName>
        <fullName evidence="1">Uncharacterized protein</fullName>
    </submittedName>
</protein>